<keyword evidence="5" id="KW-0723">Serine/threonine-protein kinase</keyword>
<dbReference type="Gene3D" id="1.10.510.10">
    <property type="entry name" value="Transferase(Phosphotransferase) domain 1"/>
    <property type="match status" value="1"/>
</dbReference>
<evidence type="ECO:0000313" key="5">
    <source>
        <dbReference type="EMBL" id="PGG96978.1"/>
    </source>
</evidence>
<protein>
    <submittedName>
        <fullName evidence="5">Serine/threonine protein kinase</fullName>
    </submittedName>
</protein>
<feature type="domain" description="Protein kinase" evidence="4">
    <location>
        <begin position="165"/>
        <end position="425"/>
    </location>
</feature>
<gene>
    <name evidence="5" type="ORF">AJ79_09385</name>
</gene>
<feature type="region of interest" description="Disordered" evidence="2">
    <location>
        <begin position="432"/>
        <end position="585"/>
    </location>
</feature>
<sequence>MHFLKTHHELRLGFNKPPKNITRGFAFGTEPERCDVLLAPKRRQGGISGVHFYITFDREGRVVLRDQSTRKTSVSYDGWGAQHRRRNFRWILFPQTVRTSTVHLPGSFALEIIAPPVHHVCKTKYKNNVQSYLEASSSTELGLGGLYFDSMITTRPDSPTDGPIYFPIKKLGEGGFGMVRLVVDVSTGVEYASKEPREDMNESSLAEFQHELKIMQNLDHDHVIKFVGSSNDGVPKLIMDYLPLGNLEDQHEKEPITTAEIKGLLIQGACALEYLHKNNITHRDVKPANILVKGRMSSFSIKLSDFGLSKDVISLRTNCGTLGYDAPEIELRTCGRVKYDNKVDIWSFGVVLMEYTLGLPSRNHRDWHRQISSAATEALLSKPDDKFRFLLERMLQVSSFKRPSAEDCHIQAKAIDHVSEDNDYLRNNRARSATLTNRGLQTQAQRQRSSTSSDDVASVQRHSKLSGDRTPTQRSATSPEDGRPILGDNSRERTPKRQASRHSPSESRTKRQRTPADPGTIIRAPVDMTNKSAGSIISASPSSVHRLSRRQETPVVSPGDRISKSAGHAVNTTPSESPHWGTTAT</sequence>
<dbReference type="GO" id="GO:0004674">
    <property type="term" value="F:protein serine/threonine kinase activity"/>
    <property type="evidence" value="ECO:0007669"/>
    <property type="project" value="UniProtKB-KW"/>
</dbReference>
<keyword evidence="5" id="KW-0418">Kinase</keyword>
<reference evidence="5 6" key="1">
    <citation type="submission" date="2017-10" db="EMBL/GenBank/DDBJ databases">
        <title>Comparative genomics in systemic dimorphic fungi from Ajellomycetaceae.</title>
        <authorList>
            <person name="Munoz J.F."/>
            <person name="Mcewen J.G."/>
            <person name="Clay O.K."/>
            <person name="Cuomo C.A."/>
        </authorList>
    </citation>
    <scope>NUCLEOTIDE SEQUENCE [LARGE SCALE GENOMIC DNA]</scope>
    <source>
        <strain evidence="5 6">UAMH5409</strain>
    </source>
</reference>
<dbReference type="InterPro" id="IPR000253">
    <property type="entry name" value="FHA_dom"/>
</dbReference>
<feature type="compositionally biased region" description="Polar residues" evidence="2">
    <location>
        <begin position="570"/>
        <end position="585"/>
    </location>
</feature>
<dbReference type="GO" id="GO:0005524">
    <property type="term" value="F:ATP binding"/>
    <property type="evidence" value="ECO:0007669"/>
    <property type="project" value="InterPro"/>
</dbReference>
<feature type="compositionally biased region" description="Low complexity" evidence="2">
    <location>
        <begin position="532"/>
        <end position="543"/>
    </location>
</feature>
<dbReference type="InterPro" id="IPR011009">
    <property type="entry name" value="Kinase-like_dom_sf"/>
</dbReference>
<feature type="compositionally biased region" description="Polar residues" evidence="2">
    <location>
        <begin position="469"/>
        <end position="478"/>
    </location>
</feature>
<dbReference type="SMART" id="SM00220">
    <property type="entry name" value="S_TKc"/>
    <property type="match status" value="1"/>
</dbReference>
<name>A0A2B7WKB4_9EURO</name>
<dbReference type="OrthoDB" id="4186251at2759"/>
<dbReference type="PANTHER" id="PTHR44167">
    <property type="entry name" value="OVARIAN-SPECIFIC SERINE/THREONINE-PROTEIN KINASE LOK-RELATED"/>
    <property type="match status" value="1"/>
</dbReference>
<dbReference type="EMBL" id="PDNB01000261">
    <property type="protein sequence ID" value="PGG96978.1"/>
    <property type="molecule type" value="Genomic_DNA"/>
</dbReference>
<dbReference type="SUPFAM" id="SSF56112">
    <property type="entry name" value="Protein kinase-like (PK-like)"/>
    <property type="match status" value="1"/>
</dbReference>
<dbReference type="PROSITE" id="PS50006">
    <property type="entry name" value="FHA_DOMAIN"/>
    <property type="match status" value="1"/>
</dbReference>
<evidence type="ECO:0000313" key="6">
    <source>
        <dbReference type="Proteomes" id="UP000223968"/>
    </source>
</evidence>
<dbReference type="InterPro" id="IPR000719">
    <property type="entry name" value="Prot_kinase_dom"/>
</dbReference>
<dbReference type="PROSITE" id="PS50011">
    <property type="entry name" value="PROTEIN_KINASE_DOM"/>
    <property type="match status" value="1"/>
</dbReference>
<dbReference type="PANTHER" id="PTHR44167:SF24">
    <property type="entry name" value="SERINE_THREONINE-PROTEIN KINASE CHK2"/>
    <property type="match status" value="1"/>
</dbReference>
<comment type="similarity">
    <text evidence="1">Belongs to the protein kinase superfamily. CAMK Ser/Thr protein kinase family. CHEK2 subfamily.</text>
</comment>
<evidence type="ECO:0000256" key="1">
    <source>
        <dbReference type="ARBA" id="ARBA00005575"/>
    </source>
</evidence>
<keyword evidence="6" id="KW-1185">Reference proteome</keyword>
<dbReference type="Pfam" id="PF00069">
    <property type="entry name" value="Pkinase"/>
    <property type="match status" value="1"/>
</dbReference>
<feature type="compositionally biased region" description="Low complexity" evidence="2">
    <location>
        <begin position="441"/>
        <end position="453"/>
    </location>
</feature>
<dbReference type="GO" id="GO:0005737">
    <property type="term" value="C:cytoplasm"/>
    <property type="evidence" value="ECO:0007669"/>
    <property type="project" value="TreeGrafter"/>
</dbReference>
<evidence type="ECO:0000256" key="2">
    <source>
        <dbReference type="SAM" id="MobiDB-lite"/>
    </source>
</evidence>
<organism evidence="5 6">
    <name type="scientific">Helicocarpus griseus UAMH5409</name>
    <dbReference type="NCBI Taxonomy" id="1447875"/>
    <lineage>
        <taxon>Eukaryota</taxon>
        <taxon>Fungi</taxon>
        <taxon>Dikarya</taxon>
        <taxon>Ascomycota</taxon>
        <taxon>Pezizomycotina</taxon>
        <taxon>Eurotiomycetes</taxon>
        <taxon>Eurotiomycetidae</taxon>
        <taxon>Onygenales</taxon>
        <taxon>Ajellomycetaceae</taxon>
        <taxon>Helicocarpus</taxon>
    </lineage>
</organism>
<dbReference type="AlphaFoldDB" id="A0A2B7WKB4"/>
<dbReference type="PROSITE" id="PS00108">
    <property type="entry name" value="PROTEIN_KINASE_ST"/>
    <property type="match status" value="1"/>
</dbReference>
<keyword evidence="5" id="KW-0808">Transferase</keyword>
<dbReference type="GO" id="GO:0044773">
    <property type="term" value="P:mitotic DNA damage checkpoint signaling"/>
    <property type="evidence" value="ECO:0007669"/>
    <property type="project" value="TreeGrafter"/>
</dbReference>
<feature type="domain" description="FHA" evidence="3">
    <location>
        <begin position="25"/>
        <end position="75"/>
    </location>
</feature>
<accession>A0A2B7WKB4</accession>
<dbReference type="STRING" id="1447875.A0A2B7WKB4"/>
<dbReference type="GO" id="GO:0005634">
    <property type="term" value="C:nucleus"/>
    <property type="evidence" value="ECO:0007669"/>
    <property type="project" value="TreeGrafter"/>
</dbReference>
<dbReference type="Gene3D" id="2.60.200.20">
    <property type="match status" value="1"/>
</dbReference>
<comment type="caution">
    <text evidence="5">The sequence shown here is derived from an EMBL/GenBank/DDBJ whole genome shotgun (WGS) entry which is preliminary data.</text>
</comment>
<evidence type="ECO:0000259" key="4">
    <source>
        <dbReference type="PROSITE" id="PS50011"/>
    </source>
</evidence>
<dbReference type="InterPro" id="IPR008271">
    <property type="entry name" value="Ser/Thr_kinase_AS"/>
</dbReference>
<proteinExistence type="inferred from homology"/>
<evidence type="ECO:0000259" key="3">
    <source>
        <dbReference type="PROSITE" id="PS50006"/>
    </source>
</evidence>
<dbReference type="Proteomes" id="UP000223968">
    <property type="component" value="Unassembled WGS sequence"/>
</dbReference>